<dbReference type="PANTHER" id="PTHR10695">
    <property type="entry name" value="DEPHOSPHO-COA KINASE-RELATED"/>
    <property type="match status" value="1"/>
</dbReference>
<feature type="domain" description="Cytidyltransferase-like" evidence="2">
    <location>
        <begin position="70"/>
        <end position="209"/>
    </location>
</feature>
<dbReference type="Gene3D" id="3.40.50.620">
    <property type="entry name" value="HUPs"/>
    <property type="match status" value="1"/>
</dbReference>
<dbReference type="SUPFAM" id="SSF52374">
    <property type="entry name" value="Nucleotidylyl transferase"/>
    <property type="match status" value="1"/>
</dbReference>
<comment type="pathway">
    <text evidence="1">Cofactor biosynthesis; coenzyme A biosynthesis.</text>
</comment>
<dbReference type="NCBIfam" id="NF001985">
    <property type="entry name" value="PRK00777.1"/>
    <property type="match status" value="1"/>
</dbReference>
<organism evidence="3 4">
    <name type="scientific">Citrullus colocynthis</name>
    <name type="common">colocynth</name>
    <dbReference type="NCBI Taxonomy" id="252529"/>
    <lineage>
        <taxon>Eukaryota</taxon>
        <taxon>Viridiplantae</taxon>
        <taxon>Streptophyta</taxon>
        <taxon>Embryophyta</taxon>
        <taxon>Tracheophyta</taxon>
        <taxon>Spermatophyta</taxon>
        <taxon>Magnoliopsida</taxon>
        <taxon>eudicotyledons</taxon>
        <taxon>Gunneridae</taxon>
        <taxon>Pentapetalae</taxon>
        <taxon>rosids</taxon>
        <taxon>fabids</taxon>
        <taxon>Cucurbitales</taxon>
        <taxon>Cucurbitaceae</taxon>
        <taxon>Benincaseae</taxon>
        <taxon>Citrullus</taxon>
    </lineage>
</organism>
<dbReference type="NCBIfam" id="TIGR00125">
    <property type="entry name" value="cyt_tran_rel"/>
    <property type="match status" value="1"/>
</dbReference>
<dbReference type="InterPro" id="IPR014729">
    <property type="entry name" value="Rossmann-like_a/b/a_fold"/>
</dbReference>
<dbReference type="Proteomes" id="UP001642487">
    <property type="component" value="Chromosome 3"/>
</dbReference>
<accession>A0ABP0YHL5</accession>
<name>A0ABP0YHL5_9ROSI</name>
<evidence type="ECO:0000256" key="1">
    <source>
        <dbReference type="ARBA" id="ARBA00004724"/>
    </source>
</evidence>
<dbReference type="EMBL" id="OZ021737">
    <property type="protein sequence ID" value="CAK9318533.1"/>
    <property type="molecule type" value="Genomic_DNA"/>
</dbReference>
<evidence type="ECO:0000259" key="2">
    <source>
        <dbReference type="Pfam" id="PF01467"/>
    </source>
</evidence>
<proteinExistence type="predicted"/>
<reference evidence="3 4" key="1">
    <citation type="submission" date="2024-03" db="EMBL/GenBank/DDBJ databases">
        <authorList>
            <person name="Gkanogiannis A."/>
            <person name="Becerra Lopez-Lavalle L."/>
        </authorList>
    </citation>
    <scope>NUCLEOTIDE SEQUENCE [LARGE SCALE GENOMIC DNA]</scope>
</reference>
<gene>
    <name evidence="3" type="ORF">CITCOLO1_LOCUS10502</name>
</gene>
<evidence type="ECO:0000313" key="4">
    <source>
        <dbReference type="Proteomes" id="UP001642487"/>
    </source>
</evidence>
<sequence length="224" mass="24226">MDSTSFGAALAQTAPIRVLTAFRSQICITRPFPARSQALSNSQESLEMAISEDSTINSKISPPNSYGTVVIGGTFDRLHDGHRLFLKAAAELARDRILIGVCDGPMLSKKKFPELIQPIEQRMQNVVNYIKSVKPALLVNVEPIVDPYGPSIVDETLEAIVVSKETLAGGMSVNKKRAENGLSQLKIEVVDLVTGEFGGEKLSSSALRKLEAEKAASSLQQQTE</sequence>
<evidence type="ECO:0000313" key="3">
    <source>
        <dbReference type="EMBL" id="CAK9318533.1"/>
    </source>
</evidence>
<dbReference type="CDD" id="cd02164">
    <property type="entry name" value="PPAT_CoAS"/>
    <property type="match status" value="1"/>
</dbReference>
<keyword evidence="4" id="KW-1185">Reference proteome</keyword>
<dbReference type="PANTHER" id="PTHR10695:SF46">
    <property type="entry name" value="BIFUNCTIONAL COENZYME A SYNTHASE-RELATED"/>
    <property type="match status" value="1"/>
</dbReference>
<dbReference type="Pfam" id="PF01467">
    <property type="entry name" value="CTP_transf_like"/>
    <property type="match status" value="1"/>
</dbReference>
<protein>
    <recommendedName>
        <fullName evidence="2">Cytidyltransferase-like domain-containing protein</fullName>
    </recommendedName>
</protein>
<dbReference type="InterPro" id="IPR004821">
    <property type="entry name" value="Cyt_trans-like"/>
</dbReference>